<dbReference type="GO" id="GO:0016020">
    <property type="term" value="C:membrane"/>
    <property type="evidence" value="ECO:0007669"/>
    <property type="project" value="UniProtKB-SubCell"/>
</dbReference>
<reference evidence="8 9" key="1">
    <citation type="submission" date="2019-11" db="EMBL/GenBank/DDBJ databases">
        <authorList>
            <person name="Dong K."/>
        </authorList>
    </citation>
    <scope>NUCLEOTIDE SEQUENCE [LARGE SCALE GENOMIC DNA]</scope>
    <source>
        <strain evidence="8 9">NBRC 111993</strain>
    </source>
</reference>
<dbReference type="OrthoDB" id="2352272at2"/>
<dbReference type="InterPro" id="IPR037185">
    <property type="entry name" value="EmrE-like"/>
</dbReference>
<sequence length="303" mass="32219">MNTFFLFAATVLIWGTTWIAIAAQVGDVPLLQSIFLRFALAGLIMLAGLVAMGRLHRPAQWRFVIAQALCLFCFNFIGLYNAAALIPSGLVSVVFSLASIFNAVNARIFFGDRITQRTIWAGAIGATGLVLLFRDDLTDGASLQTLRGIGWAVFGTMMFSLGNMASRRNSRLGVTPVTANAWGMGIGALTLLALTLLTGQPMVWPQGTAYWSALLYLALIGSVVGFTTYLLLVARIGSARAGYATVVFPVVALMLSTLYEGFLWTPAAVAGLGLTLLGNIVMFSPRLWPPAAPAGPSGHAGNR</sequence>
<comment type="caution">
    <text evidence="8">The sequence shown here is derived from an EMBL/GenBank/DDBJ whole genome shotgun (WGS) entry which is preliminary data.</text>
</comment>
<keyword evidence="5 6" id="KW-0472">Membrane</keyword>
<evidence type="ECO:0000256" key="4">
    <source>
        <dbReference type="ARBA" id="ARBA00022989"/>
    </source>
</evidence>
<name>A0A6L6JCY8_9RHOB</name>
<feature type="transmembrane region" description="Helical" evidence="6">
    <location>
        <begin position="117"/>
        <end position="134"/>
    </location>
</feature>
<gene>
    <name evidence="8" type="ORF">GL286_12375</name>
</gene>
<dbReference type="PANTHER" id="PTHR32322">
    <property type="entry name" value="INNER MEMBRANE TRANSPORTER"/>
    <property type="match status" value="1"/>
</dbReference>
<feature type="transmembrane region" description="Helical" evidence="6">
    <location>
        <begin position="209"/>
        <end position="234"/>
    </location>
</feature>
<dbReference type="Pfam" id="PF00892">
    <property type="entry name" value="EamA"/>
    <property type="match status" value="2"/>
</dbReference>
<evidence type="ECO:0000256" key="5">
    <source>
        <dbReference type="ARBA" id="ARBA00023136"/>
    </source>
</evidence>
<feature type="transmembrane region" description="Helical" evidence="6">
    <location>
        <begin position="241"/>
        <end position="259"/>
    </location>
</feature>
<organism evidence="8 9">
    <name type="scientific">Paracoccus aestuariivivens</name>
    <dbReference type="NCBI Taxonomy" id="1820333"/>
    <lineage>
        <taxon>Bacteria</taxon>
        <taxon>Pseudomonadati</taxon>
        <taxon>Pseudomonadota</taxon>
        <taxon>Alphaproteobacteria</taxon>
        <taxon>Rhodobacterales</taxon>
        <taxon>Paracoccaceae</taxon>
        <taxon>Paracoccus</taxon>
    </lineage>
</organism>
<feature type="transmembrane region" description="Helical" evidence="6">
    <location>
        <begin position="265"/>
        <end position="283"/>
    </location>
</feature>
<evidence type="ECO:0000256" key="1">
    <source>
        <dbReference type="ARBA" id="ARBA00004141"/>
    </source>
</evidence>
<feature type="transmembrane region" description="Helical" evidence="6">
    <location>
        <begin position="89"/>
        <end position="110"/>
    </location>
</feature>
<keyword evidence="3 6" id="KW-0812">Transmembrane</keyword>
<dbReference type="PANTHER" id="PTHR32322:SF2">
    <property type="entry name" value="EAMA DOMAIN-CONTAINING PROTEIN"/>
    <property type="match status" value="1"/>
</dbReference>
<dbReference type="InterPro" id="IPR000620">
    <property type="entry name" value="EamA_dom"/>
</dbReference>
<protein>
    <submittedName>
        <fullName evidence="8">EamA family transporter</fullName>
    </submittedName>
</protein>
<feature type="transmembrane region" description="Helical" evidence="6">
    <location>
        <begin position="177"/>
        <end position="197"/>
    </location>
</feature>
<feature type="domain" description="EamA" evidence="7">
    <location>
        <begin position="147"/>
        <end position="283"/>
    </location>
</feature>
<dbReference type="EMBL" id="WMIE01000006">
    <property type="protein sequence ID" value="MTH78527.1"/>
    <property type="molecule type" value="Genomic_DNA"/>
</dbReference>
<comment type="similarity">
    <text evidence="2">Belongs to the EamA transporter family.</text>
</comment>
<feature type="transmembrane region" description="Helical" evidence="6">
    <location>
        <begin position="146"/>
        <end position="165"/>
    </location>
</feature>
<evidence type="ECO:0000313" key="9">
    <source>
        <dbReference type="Proteomes" id="UP000478183"/>
    </source>
</evidence>
<dbReference type="Proteomes" id="UP000478183">
    <property type="component" value="Unassembled WGS sequence"/>
</dbReference>
<feature type="transmembrane region" description="Helical" evidence="6">
    <location>
        <begin position="63"/>
        <end position="83"/>
    </location>
</feature>
<comment type="subcellular location">
    <subcellularLocation>
        <location evidence="1">Membrane</location>
        <topology evidence="1">Multi-pass membrane protein</topology>
    </subcellularLocation>
</comment>
<feature type="transmembrane region" description="Helical" evidence="6">
    <location>
        <begin position="32"/>
        <end position="51"/>
    </location>
</feature>
<feature type="domain" description="EamA" evidence="7">
    <location>
        <begin position="5"/>
        <end position="133"/>
    </location>
</feature>
<dbReference type="SUPFAM" id="SSF103481">
    <property type="entry name" value="Multidrug resistance efflux transporter EmrE"/>
    <property type="match status" value="2"/>
</dbReference>
<evidence type="ECO:0000259" key="7">
    <source>
        <dbReference type="Pfam" id="PF00892"/>
    </source>
</evidence>
<evidence type="ECO:0000256" key="2">
    <source>
        <dbReference type="ARBA" id="ARBA00007362"/>
    </source>
</evidence>
<dbReference type="AlphaFoldDB" id="A0A6L6JCY8"/>
<evidence type="ECO:0000313" key="8">
    <source>
        <dbReference type="EMBL" id="MTH78527.1"/>
    </source>
</evidence>
<evidence type="ECO:0000256" key="3">
    <source>
        <dbReference type="ARBA" id="ARBA00022692"/>
    </source>
</evidence>
<dbReference type="InterPro" id="IPR050638">
    <property type="entry name" value="AA-Vitamin_Transporters"/>
</dbReference>
<accession>A0A6L6JCY8</accession>
<evidence type="ECO:0000256" key="6">
    <source>
        <dbReference type="SAM" id="Phobius"/>
    </source>
</evidence>
<proteinExistence type="inferred from homology"/>
<keyword evidence="9" id="KW-1185">Reference proteome</keyword>
<keyword evidence="4 6" id="KW-1133">Transmembrane helix</keyword>